<keyword evidence="1" id="KW-0812">Transmembrane</keyword>
<evidence type="ECO:0000256" key="1">
    <source>
        <dbReference type="SAM" id="Phobius"/>
    </source>
</evidence>
<dbReference type="OrthoDB" id="2707113at2"/>
<evidence type="ECO:0000313" key="3">
    <source>
        <dbReference type="Proteomes" id="UP000078290"/>
    </source>
</evidence>
<dbReference type="EMBL" id="LXMA01000012">
    <property type="protein sequence ID" value="OAT73149.1"/>
    <property type="molecule type" value="Genomic_DNA"/>
</dbReference>
<feature type="transmembrane region" description="Helical" evidence="1">
    <location>
        <begin position="205"/>
        <end position="226"/>
    </location>
</feature>
<name>A0A1B7KSX4_PARTM</name>
<sequence>MRNGLPHSQDKQQSNSPVNKETEIFSLKRGIRFFLQSHLFLLFIIFLFLINKNQWTNNAFVTFSTFFSGFELFFILLFLPSCFVPNLPTLSIHRIIQAITKKRERNEWVGMAIAFIIFTLVSLIFLPANIPYPSTYVQFWLASNIMFALISVLFQRLVFFYYDAAVKAKPKSVLDYFYKYCGLFMLGFCYYIQQILSRMPLLLNKLFAILFLLLVVWQFFMVVGVFN</sequence>
<dbReference type="Proteomes" id="UP000078290">
    <property type="component" value="Unassembled WGS sequence"/>
</dbReference>
<feature type="transmembrane region" description="Helical" evidence="1">
    <location>
        <begin position="108"/>
        <end position="128"/>
    </location>
</feature>
<keyword evidence="1" id="KW-0472">Membrane</keyword>
<feature type="transmembrane region" description="Helical" evidence="1">
    <location>
        <begin position="176"/>
        <end position="193"/>
    </location>
</feature>
<feature type="transmembrane region" description="Helical" evidence="1">
    <location>
        <begin position="63"/>
        <end position="87"/>
    </location>
</feature>
<reference evidence="3" key="1">
    <citation type="submission" date="2016-05" db="EMBL/GenBank/DDBJ databases">
        <authorList>
            <person name="Wang W."/>
            <person name="Zhu L."/>
        </authorList>
    </citation>
    <scope>NUCLEOTIDE SEQUENCE [LARGE SCALE GENOMIC DNA]</scope>
    <source>
        <strain evidence="3">W-2</strain>
    </source>
</reference>
<feature type="transmembrane region" description="Helical" evidence="1">
    <location>
        <begin position="140"/>
        <end position="164"/>
    </location>
</feature>
<protein>
    <submittedName>
        <fullName evidence="2">Uncharacterized protein</fullName>
    </submittedName>
</protein>
<dbReference type="RefSeq" id="WP_064550822.1">
    <property type="nucleotide sequence ID" value="NZ_LXMA01000012.1"/>
</dbReference>
<feature type="transmembrane region" description="Helical" evidence="1">
    <location>
        <begin position="33"/>
        <end position="51"/>
    </location>
</feature>
<proteinExistence type="predicted"/>
<accession>A0A1B7KSX4</accession>
<dbReference type="AlphaFoldDB" id="A0A1B7KSX4"/>
<organism evidence="2 3">
    <name type="scientific">Parageobacillus thermoglucosidasius</name>
    <name type="common">Geobacillus thermoglucosidasius</name>
    <dbReference type="NCBI Taxonomy" id="1426"/>
    <lineage>
        <taxon>Bacteria</taxon>
        <taxon>Bacillati</taxon>
        <taxon>Bacillota</taxon>
        <taxon>Bacilli</taxon>
        <taxon>Bacillales</taxon>
        <taxon>Anoxybacillaceae</taxon>
        <taxon>Parageobacillus</taxon>
    </lineage>
</organism>
<gene>
    <name evidence="2" type="ORF">A7K69_03960</name>
</gene>
<comment type="caution">
    <text evidence="2">The sequence shown here is derived from an EMBL/GenBank/DDBJ whole genome shotgun (WGS) entry which is preliminary data.</text>
</comment>
<evidence type="ECO:0000313" key="2">
    <source>
        <dbReference type="EMBL" id="OAT73149.1"/>
    </source>
</evidence>
<keyword evidence="1" id="KW-1133">Transmembrane helix</keyword>